<organism evidence="3 4">
    <name type="scientific">Daldinia eschscholtzii</name>
    <dbReference type="NCBI Taxonomy" id="292717"/>
    <lineage>
        <taxon>Eukaryota</taxon>
        <taxon>Fungi</taxon>
        <taxon>Dikarya</taxon>
        <taxon>Ascomycota</taxon>
        <taxon>Pezizomycotina</taxon>
        <taxon>Sordariomycetes</taxon>
        <taxon>Xylariomycetidae</taxon>
        <taxon>Xylariales</taxon>
        <taxon>Hypoxylaceae</taxon>
        <taxon>Daldinia</taxon>
    </lineage>
</organism>
<dbReference type="SUPFAM" id="SSF56112">
    <property type="entry name" value="Protein kinase-like (PK-like)"/>
    <property type="match status" value="1"/>
</dbReference>
<feature type="region of interest" description="Disordered" evidence="1">
    <location>
        <begin position="1"/>
        <end position="59"/>
    </location>
</feature>
<dbReference type="InterPro" id="IPR011009">
    <property type="entry name" value="Kinase-like_dom_sf"/>
</dbReference>
<reference evidence="3 4" key="1">
    <citation type="journal article" date="2024" name="Front Chem Biol">
        <title>Unveiling the potential of Daldinia eschscholtzii MFLUCC 19-0629 through bioactivity and bioinformatics studies for enhanced sustainable agriculture production.</title>
        <authorList>
            <person name="Brooks S."/>
            <person name="Weaver J.A."/>
            <person name="Klomchit A."/>
            <person name="Alharthi S.A."/>
            <person name="Onlamun T."/>
            <person name="Nurani R."/>
            <person name="Vong T.K."/>
            <person name="Alberti F."/>
            <person name="Greco C."/>
        </authorList>
    </citation>
    <scope>NUCLEOTIDE SEQUENCE [LARGE SCALE GENOMIC DNA]</scope>
    <source>
        <strain evidence="3">MFLUCC 19-0629</strain>
    </source>
</reference>
<dbReference type="GO" id="GO:0005524">
    <property type="term" value="F:ATP binding"/>
    <property type="evidence" value="ECO:0007669"/>
    <property type="project" value="InterPro"/>
</dbReference>
<evidence type="ECO:0000313" key="3">
    <source>
        <dbReference type="EMBL" id="KAK6949022.1"/>
    </source>
</evidence>
<dbReference type="Proteomes" id="UP001369815">
    <property type="component" value="Unassembled WGS sequence"/>
</dbReference>
<feature type="domain" description="Protein kinase" evidence="2">
    <location>
        <begin position="135"/>
        <end position="182"/>
    </location>
</feature>
<dbReference type="GO" id="GO:0004672">
    <property type="term" value="F:protein kinase activity"/>
    <property type="evidence" value="ECO:0007669"/>
    <property type="project" value="InterPro"/>
</dbReference>
<evidence type="ECO:0000256" key="1">
    <source>
        <dbReference type="SAM" id="MobiDB-lite"/>
    </source>
</evidence>
<comment type="caution">
    <text evidence="3">The sequence shown here is derived from an EMBL/GenBank/DDBJ whole genome shotgun (WGS) entry which is preliminary data.</text>
</comment>
<feature type="region of interest" description="Disordered" evidence="1">
    <location>
        <begin position="79"/>
        <end position="108"/>
    </location>
</feature>
<proteinExistence type="predicted"/>
<dbReference type="Gene3D" id="3.30.200.20">
    <property type="entry name" value="Phosphorylase Kinase, domain 1"/>
    <property type="match status" value="1"/>
</dbReference>
<gene>
    <name evidence="3" type="ORF">Daesc_009094</name>
</gene>
<sequence>MSTIQQLKNFIRHGKQARVTNYEEPSRKHEYSPPQPAQQKVMGHHVSEPGHTTGNGHRNNVAEAYSAQPGEIQNQNRVAQADAAAAHHAEAKQNVSGTHSNKSRSRVDDTHAAKIVQEENENRNKFPKYPGLERWELLEKMGDGAFSNVYRAKDLKGNAGEVAIKVVRKFEMNNMQVSFSGG</sequence>
<dbReference type="PROSITE" id="PS50011">
    <property type="entry name" value="PROTEIN_KINASE_DOM"/>
    <property type="match status" value="1"/>
</dbReference>
<evidence type="ECO:0000313" key="4">
    <source>
        <dbReference type="Proteomes" id="UP001369815"/>
    </source>
</evidence>
<dbReference type="AlphaFoldDB" id="A0AAX6MA00"/>
<protein>
    <recommendedName>
        <fullName evidence="2">Protein kinase domain-containing protein</fullName>
    </recommendedName>
</protein>
<keyword evidence="4" id="KW-1185">Reference proteome</keyword>
<name>A0AAX6MA00_9PEZI</name>
<dbReference type="InterPro" id="IPR000719">
    <property type="entry name" value="Prot_kinase_dom"/>
</dbReference>
<dbReference type="EMBL" id="JBANMG010000009">
    <property type="protein sequence ID" value="KAK6949022.1"/>
    <property type="molecule type" value="Genomic_DNA"/>
</dbReference>
<accession>A0AAX6MA00</accession>
<evidence type="ECO:0000259" key="2">
    <source>
        <dbReference type="PROSITE" id="PS50011"/>
    </source>
</evidence>